<feature type="signal peptide" evidence="3">
    <location>
        <begin position="1"/>
        <end position="19"/>
    </location>
</feature>
<gene>
    <name evidence="5" type="ORF">SAMN02745130_00417</name>
</gene>
<feature type="domain" description="Teneurin-like YD-shell" evidence="4">
    <location>
        <begin position="955"/>
        <end position="1210"/>
    </location>
</feature>
<dbReference type="PANTHER" id="PTHR32305:SF15">
    <property type="entry name" value="PROTEIN RHSA-RELATED"/>
    <property type="match status" value="1"/>
</dbReference>
<dbReference type="STRING" id="92487.SAMN02745130_00417"/>
<name>A0A1T4VW96_9GAMM</name>
<evidence type="ECO:0000313" key="5">
    <source>
        <dbReference type="EMBL" id="SKA69264.1"/>
    </source>
</evidence>
<dbReference type="NCBIfam" id="TIGR03696">
    <property type="entry name" value="Rhs_assc_core"/>
    <property type="match status" value="1"/>
</dbReference>
<dbReference type="InterPro" id="IPR050708">
    <property type="entry name" value="T6SS_VgrG/RHS"/>
</dbReference>
<evidence type="ECO:0000259" key="4">
    <source>
        <dbReference type="Pfam" id="PF25023"/>
    </source>
</evidence>
<proteinExistence type="predicted"/>
<feature type="compositionally biased region" description="Polar residues" evidence="2">
    <location>
        <begin position="391"/>
        <end position="402"/>
    </location>
</feature>
<dbReference type="SUPFAM" id="SSF50998">
    <property type="entry name" value="Quinoprotein alcohol dehydrogenase-like"/>
    <property type="match status" value="1"/>
</dbReference>
<organism evidence="5 6">
    <name type="scientific">Thiothrix eikelboomii</name>
    <dbReference type="NCBI Taxonomy" id="92487"/>
    <lineage>
        <taxon>Bacteria</taxon>
        <taxon>Pseudomonadati</taxon>
        <taxon>Pseudomonadota</taxon>
        <taxon>Gammaproteobacteria</taxon>
        <taxon>Thiotrichales</taxon>
        <taxon>Thiotrichaceae</taxon>
        <taxon>Thiothrix</taxon>
    </lineage>
</organism>
<evidence type="ECO:0000313" key="6">
    <source>
        <dbReference type="Proteomes" id="UP000190460"/>
    </source>
</evidence>
<dbReference type="Proteomes" id="UP000190460">
    <property type="component" value="Unassembled WGS sequence"/>
</dbReference>
<dbReference type="InterPro" id="IPR006530">
    <property type="entry name" value="YD"/>
</dbReference>
<dbReference type="PRINTS" id="PR00394">
    <property type="entry name" value="RHSPROTEIN"/>
</dbReference>
<feature type="chain" id="PRO_5012391387" evidence="3">
    <location>
        <begin position="20"/>
        <end position="1415"/>
    </location>
</feature>
<keyword evidence="1" id="KW-0677">Repeat</keyword>
<dbReference type="InterPro" id="IPR011047">
    <property type="entry name" value="Quinoprotein_ADH-like_sf"/>
</dbReference>
<feature type="region of interest" description="Disordered" evidence="2">
    <location>
        <begin position="390"/>
        <end position="411"/>
    </location>
</feature>
<sequence length="1415" mass="154101">MISYRLLTAAILTAFANTACNDSNNNGLNSDSNYLPKVASRYYLAPEISGNGASINNVDVFTGKMAYGESDMSTSQLVLFRQFSSVGVSPGVLGGWQHNYNTSLDAGGIPITEWQGVKSSEYSDAKAACESGWQQISGTAYNGQLQIADAVFNAGLCELKLNGTTVARLPVQGSDGNSSYPIHILTRADGSRITFYEQDGEWATTTREPYQLESTARGWSVTTPDGSVESYNLAGKPDSITNPQGQTTTLSYYTSTSLSAGQLEKVTSPFGQSLTFSYTYGKLTQAKSAAGTTTYTYGADGKLSQVTLSDGSTHSYTYTDGKLDSITDATGAVVARYTYDQDGRVIHSEAAAGTQARAFAYNGAETSVTDVANATTDTYAHRIIQGLARATRSTDSAGATDTTEYDANGYPTKSVDKNGLVTLITWNARGLPESTTTAAGTAQARTTLTEWHPHFRKPIKTIEAGKVTLYEYDANGRLINTTKGTSSAPTARLSNTQINSQLAAMRRLKSRSDIQASGLEMSETSIAYNRLGQSIVEVAENGALSTKIYDAHGNHITTVNALGHTRKILKYDAAGRVLRSRDINGVVTESHYDAGGRLISITSNGKATHYEYDRAGRETKVTYADGSIDRTIYDSAGNISSTITSQGNTTMYTYDANNNQLSESISDVTGQVVRRNQREYNDRNQLTKLIDSEGHTSIYSYDKVGNQTSAIDALGRVTTYEYDAQNRLVKSTDPAGGVTQYAYDANGNRILVVAANGTKTTYLYDDQNHVVSETSADRGDMRQTYDISENLKSSTDANGNQVVHSYDLLNRKVKTTWSDGSTAIYTYDACHNGIGRLCQLTDSSGSTTYGYDSEGHVVRKVQSIGDISLVHSYRYTVDGKLQSETLPSGRVVSYTYAQDKLLSISLNGKIHLSHIVYNAIGQVTSWQWSDGTSYRKTYDAMGRLKSFPLGHITRTLAYDAVSHIISWSDRGDSTKTKRFRYDVLGRLAGYSTHSESQVFQYDANGNRTVKTNNGLNTFYGIQADSNRLVSMGSMSHTLDANGNLLNDGEHSYTYNAQNRLASVDDITNYTYNADEQRVKKVVGQTTTYYAWDNDQIIGEYVQGVTGLQSSETIYLGSTPIALIQNGNIYRIYADQIDTPRVITDATGKTVWTWDSKPFGETLPDTDPDKDGLSLHYNQRFPGQTYDAETGLHYNFHRDYNPQTGRYVQSDPIGLDGGMNSFGYVEGSPAVAWDMLGHAPTYIKGTLNRTIDISLDIHNDTTDIDQAISIMRMFPKIKFTVYIFGEHMNSAIDLRDGGAKIIGLHINPVNDSAATMIQKVNAFYRGSPASIHGSATTTTLASGVMSALVARGAPFVRAAGPKGNSNVKPRVVPTFSEANTISSIQKDPTITHYFGHPNRITAPVKSVLSYFNQNAL</sequence>
<reference evidence="5 6" key="1">
    <citation type="submission" date="2017-02" db="EMBL/GenBank/DDBJ databases">
        <authorList>
            <person name="Peterson S.W."/>
        </authorList>
    </citation>
    <scope>NUCLEOTIDE SEQUENCE [LARGE SCALE GENOMIC DNA]</scope>
    <source>
        <strain evidence="5 6">ATCC 49788</strain>
    </source>
</reference>
<dbReference type="InterPro" id="IPR031325">
    <property type="entry name" value="RHS_repeat"/>
</dbReference>
<dbReference type="InterPro" id="IPR056823">
    <property type="entry name" value="TEN-like_YD-shell"/>
</dbReference>
<dbReference type="InterPro" id="IPR022385">
    <property type="entry name" value="Rhs_assc_core"/>
</dbReference>
<protein>
    <submittedName>
        <fullName evidence="5">RHS repeat-associated core domain-containing protein</fullName>
    </submittedName>
</protein>
<dbReference type="PANTHER" id="PTHR32305">
    <property type="match status" value="1"/>
</dbReference>
<dbReference type="EMBL" id="FUYB01000002">
    <property type="protein sequence ID" value="SKA69264.1"/>
    <property type="molecule type" value="Genomic_DNA"/>
</dbReference>
<dbReference type="Pfam" id="PF25023">
    <property type="entry name" value="TEN_YD-shell"/>
    <property type="match status" value="2"/>
</dbReference>
<accession>A0A1T4VW96</accession>
<keyword evidence="6" id="KW-1185">Reference proteome</keyword>
<dbReference type="Pfam" id="PF05593">
    <property type="entry name" value="RHS_repeat"/>
    <property type="match status" value="2"/>
</dbReference>
<dbReference type="Gene3D" id="2.180.10.10">
    <property type="entry name" value="RHS repeat-associated core"/>
    <property type="match status" value="3"/>
</dbReference>
<evidence type="ECO:0000256" key="2">
    <source>
        <dbReference type="SAM" id="MobiDB-lite"/>
    </source>
</evidence>
<evidence type="ECO:0000256" key="3">
    <source>
        <dbReference type="SAM" id="SignalP"/>
    </source>
</evidence>
<feature type="domain" description="Teneurin-like YD-shell" evidence="4">
    <location>
        <begin position="525"/>
        <end position="656"/>
    </location>
</feature>
<dbReference type="NCBIfam" id="TIGR01643">
    <property type="entry name" value="YD_repeat_2x"/>
    <property type="match status" value="6"/>
</dbReference>
<evidence type="ECO:0000256" key="1">
    <source>
        <dbReference type="ARBA" id="ARBA00022737"/>
    </source>
</evidence>
<keyword evidence="3" id="KW-0732">Signal</keyword>